<dbReference type="GeneID" id="129323933"/>
<keyword evidence="5 12" id="KW-0812">Transmembrane</keyword>
<evidence type="ECO:0000313" key="15">
    <source>
        <dbReference type="RefSeq" id="XP_054826776.1"/>
    </source>
</evidence>
<organism evidence="14 15">
    <name type="scientific">Eublepharis macularius</name>
    <name type="common">Leopard gecko</name>
    <name type="synonym">Cyrtodactylus macularius</name>
    <dbReference type="NCBI Taxonomy" id="481883"/>
    <lineage>
        <taxon>Eukaryota</taxon>
        <taxon>Metazoa</taxon>
        <taxon>Chordata</taxon>
        <taxon>Craniata</taxon>
        <taxon>Vertebrata</taxon>
        <taxon>Euteleostomi</taxon>
        <taxon>Lepidosauria</taxon>
        <taxon>Squamata</taxon>
        <taxon>Bifurcata</taxon>
        <taxon>Gekkota</taxon>
        <taxon>Eublepharidae</taxon>
        <taxon>Eublepharinae</taxon>
        <taxon>Eublepharis</taxon>
    </lineage>
</organism>
<dbReference type="GO" id="GO:0033038">
    <property type="term" value="F:bitter taste receptor activity"/>
    <property type="evidence" value="ECO:0007669"/>
    <property type="project" value="InterPro"/>
</dbReference>
<evidence type="ECO:0000256" key="3">
    <source>
        <dbReference type="ARBA" id="ARBA00022480"/>
    </source>
</evidence>
<dbReference type="GO" id="GO:0004930">
    <property type="term" value="F:G protein-coupled receptor activity"/>
    <property type="evidence" value="ECO:0007669"/>
    <property type="project" value="UniProtKB-KW"/>
</dbReference>
<keyword evidence="8 12" id="KW-0472">Membrane</keyword>
<evidence type="ECO:0000256" key="10">
    <source>
        <dbReference type="ARBA" id="ARBA00023224"/>
    </source>
</evidence>
<feature type="transmembrane region" description="Helical" evidence="13">
    <location>
        <begin position="27"/>
        <end position="48"/>
    </location>
</feature>
<evidence type="ECO:0000256" key="8">
    <source>
        <dbReference type="ARBA" id="ARBA00023136"/>
    </source>
</evidence>
<feature type="transmembrane region" description="Helical" evidence="13">
    <location>
        <begin position="208"/>
        <end position="228"/>
    </location>
</feature>
<dbReference type="InterPro" id="IPR007960">
    <property type="entry name" value="TAS2R"/>
</dbReference>
<name>A0AA97IWE6_EUBMA</name>
<keyword evidence="6 13" id="KW-1133">Transmembrane helix</keyword>
<dbReference type="KEGG" id="emc:129323933"/>
<keyword evidence="9 12" id="KW-0675">Receptor</keyword>
<dbReference type="Proteomes" id="UP001190640">
    <property type="component" value="Chromosome 1"/>
</dbReference>
<evidence type="ECO:0000256" key="13">
    <source>
        <dbReference type="SAM" id="Phobius"/>
    </source>
</evidence>
<dbReference type="PANTHER" id="PTHR11394">
    <property type="entry name" value="TASTE RECEPTOR TYPE 2"/>
    <property type="match status" value="1"/>
</dbReference>
<evidence type="ECO:0000256" key="9">
    <source>
        <dbReference type="ARBA" id="ARBA00023170"/>
    </source>
</evidence>
<evidence type="ECO:0000256" key="12">
    <source>
        <dbReference type="RuleBase" id="RU004424"/>
    </source>
</evidence>
<proteinExistence type="inferred from homology"/>
<keyword evidence="10 12" id="KW-0807">Transducer</keyword>
<evidence type="ECO:0000256" key="1">
    <source>
        <dbReference type="ARBA" id="ARBA00004141"/>
    </source>
</evidence>
<feature type="transmembrane region" description="Helical" evidence="13">
    <location>
        <begin position="162"/>
        <end position="187"/>
    </location>
</feature>
<evidence type="ECO:0000256" key="2">
    <source>
        <dbReference type="ARBA" id="ARBA00007376"/>
    </source>
</evidence>
<comment type="similarity">
    <text evidence="2 11">Belongs to the G-protein coupled receptor T2R family.</text>
</comment>
<dbReference type="RefSeq" id="XP_054826776.1">
    <property type="nucleotide sequence ID" value="XM_054970801.1"/>
</dbReference>
<evidence type="ECO:0000256" key="5">
    <source>
        <dbReference type="ARBA" id="ARBA00022692"/>
    </source>
</evidence>
<evidence type="ECO:0000313" key="14">
    <source>
        <dbReference type="Proteomes" id="UP001190640"/>
    </source>
</evidence>
<evidence type="ECO:0000256" key="6">
    <source>
        <dbReference type="ARBA" id="ARBA00022989"/>
    </source>
</evidence>
<evidence type="ECO:0000256" key="11">
    <source>
        <dbReference type="RuleBase" id="RU004423"/>
    </source>
</evidence>
<keyword evidence="3 12" id="KW-0919">Taste</keyword>
<keyword evidence="7 12" id="KW-0297">G-protein coupled receptor</keyword>
<feature type="transmembrane region" description="Helical" evidence="13">
    <location>
        <begin position="110"/>
        <end position="133"/>
    </location>
</feature>
<keyword evidence="4 12" id="KW-0716">Sensory transduction</keyword>
<feature type="transmembrane region" description="Helical" evidence="13">
    <location>
        <begin position="68"/>
        <end position="89"/>
    </location>
</feature>
<gene>
    <name evidence="15" type="primary">LOC129323933</name>
</gene>
<comment type="subcellular location">
    <subcellularLocation>
        <location evidence="1 12">Membrane</location>
        <topology evidence="1 12">Multi-pass membrane protein</topology>
    </subcellularLocation>
</comment>
<accession>A0AA97IWE6</accession>
<reference evidence="15" key="1">
    <citation type="submission" date="2025-08" db="UniProtKB">
        <authorList>
            <consortium name="RefSeq"/>
        </authorList>
    </citation>
    <scope>IDENTIFICATION</scope>
    <source>
        <tissue evidence="15">Blood</tissue>
    </source>
</reference>
<evidence type="ECO:0000256" key="4">
    <source>
        <dbReference type="ARBA" id="ARBA00022606"/>
    </source>
</evidence>
<protein>
    <recommendedName>
        <fullName evidence="12">Taste receptor type 2</fullName>
    </recommendedName>
</protein>
<dbReference type="AlphaFoldDB" id="A0AA97IWE6"/>
<dbReference type="Pfam" id="PF05296">
    <property type="entry name" value="TAS2R"/>
    <property type="match status" value="1"/>
</dbReference>
<keyword evidence="14" id="KW-1185">Reference proteome</keyword>
<sequence>MWMDVFILAVNCRDWMNKKRLTLTDRILTLQGSIRIWLACIAAVWYILEKFYPWIAEIGHILKVFMFILWNVIVWNLWLTASLCFYYCVKIADFSHPLFIRLKLRLSGLISTWLVGSLVLSLASSLPCIWYDFEIRHNGNLSNIFRNENASDDNQANLVFKVFMFILWNFIVCNLWLTASLCTYYCVKIADFSHPFFVHLKVRLSGLVSTWLLASLVLSLASSLPYIWSDIEIWHNGNISNVFRNKNASDVNQANTCLLLESLIAILGNSKLKNEFCTALCFAKYKGNAS</sequence>
<dbReference type="GO" id="GO:0016020">
    <property type="term" value="C:membrane"/>
    <property type="evidence" value="ECO:0007669"/>
    <property type="project" value="UniProtKB-SubCell"/>
</dbReference>
<dbReference type="PANTHER" id="PTHR11394:SF47">
    <property type="entry name" value="TASTE RECEPTOR TYPE 2 MEMBER 40"/>
    <property type="match status" value="1"/>
</dbReference>
<evidence type="ECO:0000256" key="7">
    <source>
        <dbReference type="ARBA" id="ARBA00023040"/>
    </source>
</evidence>